<organism evidence="1 2">
    <name type="scientific">Seonamhaeicola algicola</name>
    <dbReference type="NCBI Taxonomy" id="1719036"/>
    <lineage>
        <taxon>Bacteria</taxon>
        <taxon>Pseudomonadati</taxon>
        <taxon>Bacteroidota</taxon>
        <taxon>Flavobacteriia</taxon>
        <taxon>Flavobacteriales</taxon>
        <taxon>Flavobacteriaceae</taxon>
    </lineage>
</organism>
<dbReference type="EMBL" id="VOSC01000029">
    <property type="protein sequence ID" value="TXE07633.1"/>
    <property type="molecule type" value="Genomic_DNA"/>
</dbReference>
<sequence length="273" mass="31836">MRKLTYILILLLLFNCNSEKKEIFQEYNGQLVKVEFDDSKTDSTFSGYGGEHYPNGNLKSLSLFKNGEPIDTLFYYYENGMIKEKGLVKNGLQDGWWTYFRENGTLKEKIEWKPKGNDTIYKNQSLVFDNNGKLKMEPSTYFELEIPDTIVLGKNIAFVKNYVSNFKNVDERFLSVIIENKYADNTIKKDTFSDGTLKPFFGIFGLKTGKQIVKGQIEEKILQKEKINKDSSSLTIIDHYKYFEKEVFVSDNEEISEKSKKIIKDYFKSKENN</sequence>
<evidence type="ECO:0000313" key="2">
    <source>
        <dbReference type="Proteomes" id="UP000321790"/>
    </source>
</evidence>
<keyword evidence="2" id="KW-1185">Reference proteome</keyword>
<proteinExistence type="predicted"/>
<dbReference type="Gene3D" id="3.90.930.1">
    <property type="match status" value="1"/>
</dbReference>
<name>A0A5C7AJC8_9FLAO</name>
<dbReference type="OrthoDB" id="1414430at2"/>
<protein>
    <recommendedName>
        <fullName evidence="3">Toxin-antitoxin system YwqK family antitoxin</fullName>
    </recommendedName>
</protein>
<reference evidence="2" key="1">
    <citation type="submission" date="2019-08" db="EMBL/GenBank/DDBJ databases">
        <title>Seonamhaeicola sediminis sp. nov., isolated from marine sediment.</title>
        <authorList>
            <person name="Cao W.R."/>
        </authorList>
    </citation>
    <scope>NUCLEOTIDE SEQUENCE [LARGE SCALE GENOMIC DNA]</scope>
    <source>
        <strain evidence="2">Gy8</strain>
    </source>
</reference>
<evidence type="ECO:0000313" key="1">
    <source>
        <dbReference type="EMBL" id="TXE07633.1"/>
    </source>
</evidence>
<comment type="caution">
    <text evidence="1">The sequence shown here is derived from an EMBL/GenBank/DDBJ whole genome shotgun (WGS) entry which is preliminary data.</text>
</comment>
<accession>A0A5C7AJC8</accession>
<evidence type="ECO:0008006" key="3">
    <source>
        <dbReference type="Google" id="ProtNLM"/>
    </source>
</evidence>
<gene>
    <name evidence="1" type="ORF">FUA26_12315</name>
</gene>
<dbReference type="AlphaFoldDB" id="A0A5C7AJC8"/>
<dbReference type="SUPFAM" id="SSF82185">
    <property type="entry name" value="Histone H3 K4-specific methyltransferase SET7/9 N-terminal domain"/>
    <property type="match status" value="1"/>
</dbReference>
<dbReference type="Proteomes" id="UP000321790">
    <property type="component" value="Unassembled WGS sequence"/>
</dbReference>